<dbReference type="Pfam" id="PF07727">
    <property type="entry name" value="RVT_2"/>
    <property type="match status" value="1"/>
</dbReference>
<dbReference type="AlphaFoldDB" id="A0A812ZR48"/>
<feature type="non-terminal residue" evidence="3">
    <location>
        <position position="1"/>
    </location>
</feature>
<evidence type="ECO:0000313" key="3">
    <source>
        <dbReference type="EMBL" id="CAE7836086.1"/>
    </source>
</evidence>
<feature type="domain" description="Reverse transcriptase Ty1/copia-type" evidence="2">
    <location>
        <begin position="105"/>
        <end position="287"/>
    </location>
</feature>
<dbReference type="EMBL" id="CAJNJA010049202">
    <property type="protein sequence ID" value="CAE7836086.1"/>
    <property type="molecule type" value="Genomic_DNA"/>
</dbReference>
<organism evidence="3 4">
    <name type="scientific">Symbiodinium necroappetens</name>
    <dbReference type="NCBI Taxonomy" id="1628268"/>
    <lineage>
        <taxon>Eukaryota</taxon>
        <taxon>Sar</taxon>
        <taxon>Alveolata</taxon>
        <taxon>Dinophyceae</taxon>
        <taxon>Suessiales</taxon>
        <taxon>Symbiodiniaceae</taxon>
        <taxon>Symbiodinium</taxon>
    </lineage>
</organism>
<evidence type="ECO:0000256" key="1">
    <source>
        <dbReference type="SAM" id="MobiDB-lite"/>
    </source>
</evidence>
<dbReference type="Proteomes" id="UP000601435">
    <property type="component" value="Unassembled WGS sequence"/>
</dbReference>
<evidence type="ECO:0000313" key="4">
    <source>
        <dbReference type="Proteomes" id="UP000601435"/>
    </source>
</evidence>
<feature type="region of interest" description="Disordered" evidence="1">
    <location>
        <begin position="687"/>
        <end position="714"/>
    </location>
</feature>
<evidence type="ECO:0000259" key="2">
    <source>
        <dbReference type="Pfam" id="PF07727"/>
    </source>
</evidence>
<reference evidence="3" key="1">
    <citation type="submission" date="2021-02" db="EMBL/GenBank/DDBJ databases">
        <authorList>
            <person name="Dougan E. K."/>
            <person name="Rhodes N."/>
            <person name="Thang M."/>
            <person name="Chan C."/>
        </authorList>
    </citation>
    <scope>NUCLEOTIDE SEQUENCE</scope>
</reference>
<feature type="region of interest" description="Disordered" evidence="1">
    <location>
        <begin position="559"/>
        <end position="607"/>
    </location>
</feature>
<gene>
    <name evidence="3" type="primary">pKIWI502</name>
    <name evidence="3" type="ORF">SNEC2469_LOCUS25139</name>
</gene>
<dbReference type="InterPro" id="IPR013103">
    <property type="entry name" value="RVT_2"/>
</dbReference>
<proteinExistence type="predicted"/>
<feature type="compositionally biased region" description="Polar residues" evidence="1">
    <location>
        <begin position="698"/>
        <end position="707"/>
    </location>
</feature>
<keyword evidence="4" id="KW-1185">Reference proteome</keyword>
<dbReference type="OrthoDB" id="437812at2759"/>
<accession>A0A812ZR48</accession>
<dbReference type="CDD" id="cd09272">
    <property type="entry name" value="RNase_HI_RT_Ty1"/>
    <property type="match status" value="1"/>
</dbReference>
<name>A0A812ZR48_9DINO</name>
<protein>
    <submittedName>
        <fullName evidence="3">PKIWI502 protein</fullName>
    </submittedName>
</protein>
<comment type="caution">
    <text evidence="3">The sequence shown here is derived from an EMBL/GenBank/DDBJ whole genome shotgun (WGS) entry which is preliminary data.</text>
</comment>
<sequence length="773" mass="85308">MLETGTSVVEGIDKLQLRTKNHRVCALRSLESGGEHNGTPGNGEPIAVEEEYLQTRLISAEEVRKDLCAWKPSMVEEYTSLVHTTGTCSPLSHEDFAAITGDSSKKVEVLPGKVIFSVKARSGRKKTRIVGCGNFQQGCPRTKLDTHASGISAESIRLLVRFAGHSQWTISTTDIKTAFLNAPIVTPNEETIIVRVPSILRAAGVCQEAYWQIKRALYGLDVAPRSWTLFRNKTLGSIEQLGDGTRVTCKQLPADSNIWEVIDEDRQVRIALIGVYVDDLMLVAPESHQEVMMNTLRGLWTTSEPEVVEEGKDVSFAGYELRKCGDAVCHQISVDPAAACDAGLVVMQYLKKTMSYSLQYGPAPQNYGVWNELQFKREATLVEIFTDASFCPDESCKSFQSAMMFWGGCLVMWAGSRQSLIAASTAEAELISMVEGYSMGRAFLPTIEALCRGYSSGSGSSDDAEVCTKVLYGDNAAAIQLTQLDAGAWRTRHLRLRGATLRQAVEDLGWKVVHLSGLYMPADIGTKVLGLEGRRAPERFGELTVASFCIGLGPIHSPRSDGEFPKSNPQAMREPLLGSGTEEPGTGRLRSGDVGEEGGVTTYEDAFPAVGQEAEAYRPTYEDLIAAYPQELEGERRLREQLYESERFGQEYVDRCTYLRSLLRERSVEIDRYVEELQAARAENYRLRARETGGDPRSASTDEQATAQLHHPDVRGAYMQSEEVRSVELEGRAPTVQPPPELIARYVDDEAWIVQVPNQPANQLSSSEDSELE</sequence>